<protein>
    <recommendedName>
        <fullName evidence="2">DUF6533 domain-containing protein</fullName>
    </recommendedName>
</protein>
<feature type="domain" description="DUF6533" evidence="2">
    <location>
        <begin position="31"/>
        <end position="70"/>
    </location>
</feature>
<keyword evidence="1" id="KW-0812">Transmembrane</keyword>
<evidence type="ECO:0000259" key="2">
    <source>
        <dbReference type="Pfam" id="PF20151"/>
    </source>
</evidence>
<evidence type="ECO:0000313" key="3">
    <source>
        <dbReference type="EMBL" id="KLO09257.1"/>
    </source>
</evidence>
<keyword evidence="1" id="KW-0472">Membrane</keyword>
<evidence type="ECO:0000313" key="4">
    <source>
        <dbReference type="Proteomes" id="UP000053477"/>
    </source>
</evidence>
<name>A0A0H2RCM0_9AGAM</name>
<dbReference type="Proteomes" id="UP000053477">
    <property type="component" value="Unassembled WGS sequence"/>
</dbReference>
<keyword evidence="4" id="KW-1185">Reference proteome</keyword>
<dbReference type="AlphaFoldDB" id="A0A0H2RCM0"/>
<dbReference type="InParanoid" id="A0A0H2RCM0"/>
<feature type="transmembrane region" description="Helical" evidence="1">
    <location>
        <begin position="59"/>
        <end position="80"/>
    </location>
</feature>
<keyword evidence="1" id="KW-1133">Transmembrane helix</keyword>
<reference evidence="3 4" key="1">
    <citation type="submission" date="2015-04" db="EMBL/GenBank/DDBJ databases">
        <title>Complete genome sequence of Schizopora paradoxa KUC8140, a cosmopolitan wood degrader in East Asia.</title>
        <authorList>
            <consortium name="DOE Joint Genome Institute"/>
            <person name="Min B."/>
            <person name="Park H."/>
            <person name="Jang Y."/>
            <person name="Kim J.-J."/>
            <person name="Kim K.H."/>
            <person name="Pangilinan J."/>
            <person name="Lipzen A."/>
            <person name="Riley R."/>
            <person name="Grigoriev I.V."/>
            <person name="Spatafora J.W."/>
            <person name="Choi I.-G."/>
        </authorList>
    </citation>
    <scope>NUCLEOTIDE SEQUENCE [LARGE SCALE GENOMIC DNA]</scope>
    <source>
        <strain evidence="3 4">KUC8140</strain>
    </source>
</reference>
<accession>A0A0H2RCM0</accession>
<dbReference type="EMBL" id="KQ086061">
    <property type="protein sequence ID" value="KLO09257.1"/>
    <property type="molecule type" value="Genomic_DNA"/>
</dbReference>
<organism evidence="3 4">
    <name type="scientific">Schizopora paradoxa</name>
    <dbReference type="NCBI Taxonomy" id="27342"/>
    <lineage>
        <taxon>Eukaryota</taxon>
        <taxon>Fungi</taxon>
        <taxon>Dikarya</taxon>
        <taxon>Basidiomycota</taxon>
        <taxon>Agaricomycotina</taxon>
        <taxon>Agaricomycetes</taxon>
        <taxon>Hymenochaetales</taxon>
        <taxon>Schizoporaceae</taxon>
        <taxon>Schizopora</taxon>
    </lineage>
</organism>
<gene>
    <name evidence="3" type="ORF">SCHPADRAFT_573692</name>
</gene>
<sequence length="148" mass="17469">MDSETAGDPLKPLREAFEWTYFLDRARTGYVCLIVYDIILCFPRELESIWKSRWSSGKLLYLSCRYVALLYLVFVCMIFQNLTDCSAKVYHLRKFSVLGFDPCVYTFSAFSRDSDVCPLQWVEGRKMANNFFIHSICSNCYRTWRIVQ</sequence>
<dbReference type="OrthoDB" id="3354157at2759"/>
<proteinExistence type="predicted"/>
<dbReference type="Pfam" id="PF20151">
    <property type="entry name" value="DUF6533"/>
    <property type="match status" value="1"/>
</dbReference>
<dbReference type="InterPro" id="IPR045340">
    <property type="entry name" value="DUF6533"/>
</dbReference>
<evidence type="ECO:0000256" key="1">
    <source>
        <dbReference type="SAM" id="Phobius"/>
    </source>
</evidence>